<name>A0ABP1CD22_9GAMM</name>
<gene>
    <name evidence="3" type="ORF">MECH1_V1_P0074</name>
</gene>
<evidence type="ECO:0000256" key="1">
    <source>
        <dbReference type="SAM" id="MobiDB-lite"/>
    </source>
</evidence>
<protein>
    <submittedName>
        <fullName evidence="3">Uncharacterized protein</fullName>
    </submittedName>
</protein>
<keyword evidence="3" id="KW-0614">Plasmid</keyword>
<organism evidence="3 4">
    <name type="scientific">Candidatus Methylocalor cossyra</name>
    <dbReference type="NCBI Taxonomy" id="3108543"/>
    <lineage>
        <taxon>Bacteria</taxon>
        <taxon>Pseudomonadati</taxon>
        <taxon>Pseudomonadota</taxon>
        <taxon>Gammaproteobacteria</taxon>
        <taxon>Methylococcales</taxon>
        <taxon>Methylococcaceae</taxon>
        <taxon>Candidatus Methylocalor</taxon>
    </lineage>
</organism>
<keyword evidence="4" id="KW-1185">Reference proteome</keyword>
<dbReference type="Proteomes" id="UP001497493">
    <property type="component" value="Plasmid 2"/>
</dbReference>
<reference evidence="3 4" key="1">
    <citation type="submission" date="2024-04" db="EMBL/GenBank/DDBJ databases">
        <authorList>
            <person name="Cremers G."/>
        </authorList>
    </citation>
    <scope>NUCLEOTIDE SEQUENCE [LARGE SCALE GENOMIC DNA]</scope>
    <source>
        <strain evidence="3">MeCH1-AG</strain>
        <plasmid evidence="3 4">2</plasmid>
    </source>
</reference>
<evidence type="ECO:0000313" key="3">
    <source>
        <dbReference type="EMBL" id="CAL1242006.1"/>
    </source>
</evidence>
<geneLocation type="plasmid" evidence="3 4">
    <name>2</name>
</geneLocation>
<sequence>MKLGTAAAATLLTVSTQFVPSPPVLAADGPGPGPRGDGPGCDLFPAPASVGTTIGLSYFGPPPLDPTQVGPVQLLRSGQVDVVKGTVTLPLYKGYLKNNKTPVWYILTDTNDQAQAAFLGLNFSAKLTYASNGARTAQFDQNNDLVFDAGEVDFSPARQVVPGPSDHPFPPQSAQAGSVGDRNYSPLVKVTNAGGIVFNAPIIAFGVDESEIHFPDGNVDYTKVHDAVVAIDPQRQTVTLQLVNGFSFGRALMYISLDVNDPVVAAVEGATYAPLLKNIPTGRDDSFTSPVERLFAALNGPQDCANPQRQGLFAALTDGHRPNNTFGGIPTIANDYSPLWDVNLYEWTPAAIDQRYRSQLREEFQILTLVQNGFLTGPGGSPFGSSGVIVNCPPVQRLF</sequence>
<evidence type="ECO:0000256" key="2">
    <source>
        <dbReference type="SAM" id="SignalP"/>
    </source>
</evidence>
<keyword evidence="2" id="KW-0732">Signal</keyword>
<feature type="region of interest" description="Disordered" evidence="1">
    <location>
        <begin position="22"/>
        <end position="41"/>
    </location>
</feature>
<dbReference type="EMBL" id="OZ026885">
    <property type="protein sequence ID" value="CAL1242006.1"/>
    <property type="molecule type" value="Genomic_DNA"/>
</dbReference>
<proteinExistence type="predicted"/>
<accession>A0ABP1CD22</accession>
<evidence type="ECO:0000313" key="4">
    <source>
        <dbReference type="Proteomes" id="UP001497493"/>
    </source>
</evidence>
<feature type="signal peptide" evidence="2">
    <location>
        <begin position="1"/>
        <end position="26"/>
    </location>
</feature>
<dbReference type="RefSeq" id="WP_348760058.1">
    <property type="nucleotide sequence ID" value="NZ_OZ026885.1"/>
</dbReference>
<feature type="chain" id="PRO_5045351872" evidence="2">
    <location>
        <begin position="27"/>
        <end position="399"/>
    </location>
</feature>